<evidence type="ECO:0000313" key="2">
    <source>
        <dbReference type="EMBL" id="RLC37791.1"/>
    </source>
</evidence>
<dbReference type="EMBL" id="QMNG01000001">
    <property type="protein sequence ID" value="RLC37791.1"/>
    <property type="molecule type" value="Genomic_DNA"/>
</dbReference>
<dbReference type="AlphaFoldDB" id="A0A420ZDE7"/>
<reference evidence="2 3" key="1">
    <citation type="submission" date="2018-06" db="EMBL/GenBank/DDBJ databases">
        <title>Extensive metabolic versatility and redundancy in microbially diverse, dynamic hydrothermal sediments.</title>
        <authorList>
            <person name="Dombrowski N."/>
            <person name="Teske A."/>
            <person name="Baker B.J."/>
        </authorList>
    </citation>
    <scope>NUCLEOTIDE SEQUENCE [LARGE SCALE GENOMIC DNA]</scope>
    <source>
        <strain evidence="2">B79_G16</strain>
    </source>
</reference>
<organism evidence="2 3">
    <name type="scientific">candidate division Kazan bacterium</name>
    <dbReference type="NCBI Taxonomy" id="2202143"/>
    <lineage>
        <taxon>Bacteria</taxon>
        <taxon>Bacteria division Kazan-3B-28</taxon>
    </lineage>
</organism>
<evidence type="ECO:0000256" key="1">
    <source>
        <dbReference type="SAM" id="MobiDB-lite"/>
    </source>
</evidence>
<name>A0A420ZDE7_UNCK3</name>
<evidence type="ECO:0000313" key="3">
    <source>
        <dbReference type="Proteomes" id="UP000281261"/>
    </source>
</evidence>
<protein>
    <submittedName>
        <fullName evidence="2">Uncharacterized protein</fullName>
    </submittedName>
</protein>
<gene>
    <name evidence="2" type="ORF">DRH29_00010</name>
</gene>
<proteinExistence type="predicted"/>
<dbReference type="Proteomes" id="UP000281261">
    <property type="component" value="Unassembled WGS sequence"/>
</dbReference>
<accession>A0A420ZDE7</accession>
<comment type="caution">
    <text evidence="2">The sequence shown here is derived from an EMBL/GenBank/DDBJ whole genome shotgun (WGS) entry which is preliminary data.</text>
</comment>
<sequence length="258" mass="29850">MTITVTDWQWLPTLLIRALGKVFGMETLTSIYTRPAGREFNAPTPTIWQRFWESTDRSLENYPEPENVESIRNILPPREMPKDLDAVSFAEMMADFVWQFYRLQHSSESDENIREHVGHCAFCQQQLVGLADRLMQAFTGEKEPFFTQAIERLKREIMEGMRDRLIKEVLENADTRKLLKDEGIDLQDQAACRARVEQVVNAFLTDMVDLRHNLLAASLFGLLNDLMEDLHQQMPKWEEPESVQPETTSANNGEEAMA</sequence>
<feature type="region of interest" description="Disordered" evidence="1">
    <location>
        <begin position="236"/>
        <end position="258"/>
    </location>
</feature>